<evidence type="ECO:0000256" key="20">
    <source>
        <dbReference type="ARBA" id="ARBA00040123"/>
    </source>
</evidence>
<feature type="region of interest" description="Disordered" evidence="27">
    <location>
        <begin position="98"/>
        <end position="174"/>
    </location>
</feature>
<proteinExistence type="inferred from homology"/>
<feature type="non-terminal residue" evidence="29">
    <location>
        <position position="1"/>
    </location>
</feature>
<evidence type="ECO:0000256" key="8">
    <source>
        <dbReference type="ARBA" id="ARBA00022792"/>
    </source>
</evidence>
<dbReference type="PANTHER" id="PTHR12418:SF19">
    <property type="entry name" value="ACYL-COENZYME A THIOESTERASE THEM4"/>
    <property type="match status" value="1"/>
</dbReference>
<sequence length="498" mass="53842">VFVALPLSSEGPLRKCCVPCLEGVTRIRHVTEAIQRRFPQLVVPLVDGSPMLVVKTLADSLPLNGADLVSDAVVPGSTLAFVQRKNTSGELEQCRAMPYSETRGGGGTSPTKRKGVLVDSNNQPMLSPRAKAQESVSKPETVAAPVSAADSRDDEATETVPPQNKPNPFHRFGGTQHLSLASRSQKNTPCHLLVPFLGVETRGGSKGKSRLLVPSNASSNSGGINSLDASVALAKRDAKFIPTLPILKKPSARVRRATLRKLTAASRSDRELALPNAITRQTCIAMDVAADSAPLLGRGKLLYLRGALAGAALTWSTLYLAGYAPLWFGPERSSWSRALDDDPDARRHLEELERTPGLWKSRLKSSSRNFLEVHQSTAERRVMKVLFINTSRTLLTGILKFGPDVEGPPRCVHGGCSAAVIDACLGVLAQHVSIVPCLTANLDINYREKIPLGSAVGVECRHEDTDGRKVHLSFKLFKLTDNPDDERVFVEGHALFLR</sequence>
<evidence type="ECO:0000256" key="18">
    <source>
        <dbReference type="ARBA" id="ARBA00038456"/>
    </source>
</evidence>
<dbReference type="PANTHER" id="PTHR12418">
    <property type="entry name" value="ACYL-COENZYME A THIOESTERASE THEM4"/>
    <property type="match status" value="1"/>
</dbReference>
<dbReference type="InterPro" id="IPR006683">
    <property type="entry name" value="Thioestr_dom"/>
</dbReference>
<evidence type="ECO:0000256" key="3">
    <source>
        <dbReference type="ARBA" id="ARBA00004632"/>
    </source>
</evidence>
<keyword evidence="8" id="KW-0999">Mitochondrion inner membrane</keyword>
<dbReference type="InterPro" id="IPR052365">
    <property type="entry name" value="THEM4/THEM5_acyl-CoA_thioest"/>
</dbReference>
<comment type="catalytic activity">
    <reaction evidence="17">
        <text>(9Z)-octadecenoyl-CoA + H2O = (9Z)-octadecenoate + CoA + H(+)</text>
        <dbReference type="Rhea" id="RHEA:40139"/>
        <dbReference type="ChEBI" id="CHEBI:15377"/>
        <dbReference type="ChEBI" id="CHEBI:15378"/>
        <dbReference type="ChEBI" id="CHEBI:30823"/>
        <dbReference type="ChEBI" id="CHEBI:57287"/>
        <dbReference type="ChEBI" id="CHEBI:57387"/>
    </reaction>
    <physiologicalReaction direction="left-to-right" evidence="17">
        <dbReference type="Rhea" id="RHEA:40140"/>
    </physiologicalReaction>
</comment>
<evidence type="ECO:0000256" key="13">
    <source>
        <dbReference type="ARBA" id="ARBA00023128"/>
    </source>
</evidence>
<keyword evidence="11" id="KW-0809">Transit peptide</keyword>
<evidence type="ECO:0000256" key="9">
    <source>
        <dbReference type="ARBA" id="ARBA00022801"/>
    </source>
</evidence>
<evidence type="ECO:0000313" key="30">
    <source>
        <dbReference type="Proteomes" id="UP001642464"/>
    </source>
</evidence>
<evidence type="ECO:0000256" key="2">
    <source>
        <dbReference type="ARBA" id="ARBA00004569"/>
    </source>
</evidence>
<dbReference type="InterPro" id="IPR029069">
    <property type="entry name" value="HotDog_dom_sf"/>
</dbReference>
<evidence type="ECO:0000256" key="11">
    <source>
        <dbReference type="ARBA" id="ARBA00022946"/>
    </source>
</evidence>
<keyword evidence="10" id="KW-0276">Fatty acid metabolism</keyword>
<comment type="catalytic activity">
    <reaction evidence="26">
        <text>tetradecanoyl-CoA + H2O = tetradecanoate + CoA + H(+)</text>
        <dbReference type="Rhea" id="RHEA:40119"/>
        <dbReference type="ChEBI" id="CHEBI:15377"/>
        <dbReference type="ChEBI" id="CHEBI:15378"/>
        <dbReference type="ChEBI" id="CHEBI:30807"/>
        <dbReference type="ChEBI" id="CHEBI:57287"/>
        <dbReference type="ChEBI" id="CHEBI:57385"/>
    </reaction>
    <physiologicalReaction direction="left-to-right" evidence="26">
        <dbReference type="Rhea" id="RHEA:40120"/>
    </physiologicalReaction>
</comment>
<evidence type="ECO:0000313" key="29">
    <source>
        <dbReference type="EMBL" id="CAK9045399.1"/>
    </source>
</evidence>
<comment type="catalytic activity">
    <reaction evidence="16">
        <text>(5Z,8Z,11Z,14Z)-eicosatetraenoyl-CoA + H2O = (5Z,8Z,11Z,14Z)-eicosatetraenoate + CoA + H(+)</text>
        <dbReference type="Rhea" id="RHEA:40151"/>
        <dbReference type="ChEBI" id="CHEBI:15377"/>
        <dbReference type="ChEBI" id="CHEBI:15378"/>
        <dbReference type="ChEBI" id="CHEBI:32395"/>
        <dbReference type="ChEBI" id="CHEBI:57287"/>
        <dbReference type="ChEBI" id="CHEBI:57368"/>
    </reaction>
    <physiologicalReaction direction="left-to-right" evidence="16">
        <dbReference type="Rhea" id="RHEA:40152"/>
    </physiologicalReaction>
</comment>
<keyword evidence="6" id="KW-0963">Cytoplasm</keyword>
<name>A0ABP0M5E5_9DINO</name>
<evidence type="ECO:0000256" key="1">
    <source>
        <dbReference type="ARBA" id="ARBA00004496"/>
    </source>
</evidence>
<keyword evidence="12" id="KW-0443">Lipid metabolism</keyword>
<evidence type="ECO:0000256" key="26">
    <source>
        <dbReference type="ARBA" id="ARBA00048180"/>
    </source>
</evidence>
<comment type="subcellular location">
    <subcellularLocation>
        <location evidence="3">Cell projection</location>
        <location evidence="3">Ruffle membrane</location>
    </subcellularLocation>
    <subcellularLocation>
        <location evidence="1">Cytoplasm</location>
    </subcellularLocation>
    <subcellularLocation>
        <location evidence="4">Mitochondrion inner membrane</location>
        <topology evidence="4">Peripheral membrane protein</topology>
    </subcellularLocation>
    <subcellularLocation>
        <location evidence="2">Mitochondrion intermembrane space</location>
    </subcellularLocation>
</comment>
<dbReference type="EMBL" id="CAXAMM010019328">
    <property type="protein sequence ID" value="CAK9045399.1"/>
    <property type="molecule type" value="Genomic_DNA"/>
</dbReference>
<dbReference type="EC" id="3.1.2.2" evidence="19"/>
<evidence type="ECO:0000256" key="15">
    <source>
        <dbReference type="ARBA" id="ARBA00023273"/>
    </source>
</evidence>
<evidence type="ECO:0000256" key="17">
    <source>
        <dbReference type="ARBA" id="ARBA00037002"/>
    </source>
</evidence>
<accession>A0ABP0M5E5</accession>
<keyword evidence="5" id="KW-1003">Cell membrane</keyword>
<dbReference type="Pfam" id="PF03061">
    <property type="entry name" value="4HBT"/>
    <property type="match status" value="1"/>
</dbReference>
<evidence type="ECO:0000256" key="24">
    <source>
        <dbReference type="ARBA" id="ARBA00047969"/>
    </source>
</evidence>
<evidence type="ECO:0000256" key="23">
    <source>
        <dbReference type="ARBA" id="ARBA00047734"/>
    </source>
</evidence>
<keyword evidence="7" id="KW-0053">Apoptosis</keyword>
<reference evidence="29 30" key="1">
    <citation type="submission" date="2024-02" db="EMBL/GenBank/DDBJ databases">
        <authorList>
            <person name="Chen Y."/>
            <person name="Shah S."/>
            <person name="Dougan E. K."/>
            <person name="Thang M."/>
            <person name="Chan C."/>
        </authorList>
    </citation>
    <scope>NUCLEOTIDE SEQUENCE [LARGE SCALE GENOMIC DNA]</scope>
</reference>
<evidence type="ECO:0000256" key="5">
    <source>
        <dbReference type="ARBA" id="ARBA00022475"/>
    </source>
</evidence>
<evidence type="ECO:0000256" key="21">
    <source>
        <dbReference type="ARBA" id="ARBA00043210"/>
    </source>
</evidence>
<comment type="similarity">
    <text evidence="18">Belongs to the THEM4/THEM5 thioesterase family.</text>
</comment>
<evidence type="ECO:0000256" key="6">
    <source>
        <dbReference type="ARBA" id="ARBA00022490"/>
    </source>
</evidence>
<keyword evidence="30" id="KW-1185">Reference proteome</keyword>
<evidence type="ECO:0000256" key="19">
    <source>
        <dbReference type="ARBA" id="ARBA00038848"/>
    </source>
</evidence>
<dbReference type="SUPFAM" id="SSF54637">
    <property type="entry name" value="Thioesterase/thiol ester dehydrase-isomerase"/>
    <property type="match status" value="1"/>
</dbReference>
<gene>
    <name evidence="29" type="ORF">SCF082_LOCUS25653</name>
</gene>
<keyword evidence="9" id="KW-0378">Hydrolase</keyword>
<evidence type="ECO:0000256" key="4">
    <source>
        <dbReference type="ARBA" id="ARBA00004637"/>
    </source>
</evidence>
<comment type="catalytic activity">
    <reaction evidence="24">
        <text>decanoyl-CoA + H2O = decanoate + CoA + H(+)</text>
        <dbReference type="Rhea" id="RHEA:40059"/>
        <dbReference type="ChEBI" id="CHEBI:15377"/>
        <dbReference type="ChEBI" id="CHEBI:15378"/>
        <dbReference type="ChEBI" id="CHEBI:27689"/>
        <dbReference type="ChEBI" id="CHEBI:57287"/>
        <dbReference type="ChEBI" id="CHEBI:61430"/>
    </reaction>
    <physiologicalReaction direction="left-to-right" evidence="24">
        <dbReference type="Rhea" id="RHEA:40060"/>
    </physiologicalReaction>
</comment>
<evidence type="ECO:0000256" key="16">
    <source>
        <dbReference type="ARBA" id="ARBA00035852"/>
    </source>
</evidence>
<keyword evidence="15" id="KW-0966">Cell projection</keyword>
<evidence type="ECO:0000256" key="12">
    <source>
        <dbReference type="ARBA" id="ARBA00023098"/>
    </source>
</evidence>
<comment type="catalytic activity">
    <reaction evidence="22">
        <text>octanoyl-CoA + H2O = octanoate + CoA + H(+)</text>
        <dbReference type="Rhea" id="RHEA:30143"/>
        <dbReference type="ChEBI" id="CHEBI:15377"/>
        <dbReference type="ChEBI" id="CHEBI:15378"/>
        <dbReference type="ChEBI" id="CHEBI:25646"/>
        <dbReference type="ChEBI" id="CHEBI:57287"/>
        <dbReference type="ChEBI" id="CHEBI:57386"/>
    </reaction>
    <physiologicalReaction direction="left-to-right" evidence="22">
        <dbReference type="Rhea" id="RHEA:30144"/>
    </physiologicalReaction>
</comment>
<dbReference type="Proteomes" id="UP001642464">
    <property type="component" value="Unassembled WGS sequence"/>
</dbReference>
<evidence type="ECO:0000256" key="27">
    <source>
        <dbReference type="SAM" id="MobiDB-lite"/>
    </source>
</evidence>
<evidence type="ECO:0000256" key="22">
    <source>
        <dbReference type="ARBA" id="ARBA00047588"/>
    </source>
</evidence>
<evidence type="ECO:0000256" key="7">
    <source>
        <dbReference type="ARBA" id="ARBA00022703"/>
    </source>
</evidence>
<comment type="caution">
    <text evidence="29">The sequence shown here is derived from an EMBL/GenBank/DDBJ whole genome shotgun (WGS) entry which is preliminary data.</text>
</comment>
<keyword evidence="13" id="KW-0496">Mitochondrion</keyword>
<organism evidence="29 30">
    <name type="scientific">Durusdinium trenchii</name>
    <dbReference type="NCBI Taxonomy" id="1381693"/>
    <lineage>
        <taxon>Eukaryota</taxon>
        <taxon>Sar</taxon>
        <taxon>Alveolata</taxon>
        <taxon>Dinophyceae</taxon>
        <taxon>Suessiales</taxon>
        <taxon>Symbiodiniaceae</taxon>
        <taxon>Durusdinium</taxon>
    </lineage>
</organism>
<evidence type="ECO:0000256" key="10">
    <source>
        <dbReference type="ARBA" id="ARBA00022832"/>
    </source>
</evidence>
<evidence type="ECO:0000259" key="28">
    <source>
        <dbReference type="Pfam" id="PF03061"/>
    </source>
</evidence>
<comment type="catalytic activity">
    <reaction evidence="23">
        <text>hexadecanoyl-CoA + H2O = hexadecanoate + CoA + H(+)</text>
        <dbReference type="Rhea" id="RHEA:16645"/>
        <dbReference type="ChEBI" id="CHEBI:7896"/>
        <dbReference type="ChEBI" id="CHEBI:15377"/>
        <dbReference type="ChEBI" id="CHEBI:15378"/>
        <dbReference type="ChEBI" id="CHEBI:57287"/>
        <dbReference type="ChEBI" id="CHEBI:57379"/>
        <dbReference type="EC" id="3.1.2.2"/>
    </reaction>
    <physiologicalReaction direction="left-to-right" evidence="23">
        <dbReference type="Rhea" id="RHEA:16646"/>
    </physiologicalReaction>
</comment>
<evidence type="ECO:0000256" key="25">
    <source>
        <dbReference type="ARBA" id="ARBA00048074"/>
    </source>
</evidence>
<comment type="catalytic activity">
    <reaction evidence="25">
        <text>dodecanoyl-CoA + H2O = dodecanoate + CoA + H(+)</text>
        <dbReference type="Rhea" id="RHEA:30135"/>
        <dbReference type="ChEBI" id="CHEBI:15377"/>
        <dbReference type="ChEBI" id="CHEBI:15378"/>
        <dbReference type="ChEBI" id="CHEBI:18262"/>
        <dbReference type="ChEBI" id="CHEBI:57287"/>
        <dbReference type="ChEBI" id="CHEBI:57375"/>
    </reaction>
    <physiologicalReaction direction="left-to-right" evidence="25">
        <dbReference type="Rhea" id="RHEA:30136"/>
    </physiologicalReaction>
</comment>
<evidence type="ECO:0000256" key="14">
    <source>
        <dbReference type="ARBA" id="ARBA00023136"/>
    </source>
</evidence>
<feature type="non-terminal residue" evidence="29">
    <location>
        <position position="498"/>
    </location>
</feature>
<feature type="domain" description="Thioesterase" evidence="28">
    <location>
        <begin position="412"/>
        <end position="479"/>
    </location>
</feature>
<protein>
    <recommendedName>
        <fullName evidence="20">Acyl-coenzyme A thioesterase THEM4</fullName>
        <ecNumber evidence="19">3.1.2.2</ecNumber>
    </recommendedName>
    <alternativeName>
        <fullName evidence="21">Thioesterase superfamily member 4</fullName>
    </alternativeName>
</protein>
<keyword evidence="14" id="KW-0472">Membrane</keyword>
<dbReference type="Gene3D" id="3.10.129.10">
    <property type="entry name" value="Hotdog Thioesterase"/>
    <property type="match status" value="1"/>
</dbReference>